<dbReference type="InterPro" id="IPR053140">
    <property type="entry name" value="GDSL_Rv0518-like"/>
</dbReference>
<feature type="region of interest" description="Disordered" evidence="1">
    <location>
        <begin position="280"/>
        <end position="299"/>
    </location>
</feature>
<dbReference type="CDD" id="cd01832">
    <property type="entry name" value="SGNH_hydrolase_like_1"/>
    <property type="match status" value="1"/>
</dbReference>
<feature type="domain" description="SGNH hydrolase-type esterase" evidence="2">
    <location>
        <begin position="11"/>
        <end position="217"/>
    </location>
</feature>
<evidence type="ECO:0000259" key="2">
    <source>
        <dbReference type="Pfam" id="PF13472"/>
    </source>
</evidence>
<feature type="compositionally biased region" description="Basic and acidic residues" evidence="1">
    <location>
        <begin position="286"/>
        <end position="299"/>
    </location>
</feature>
<reference evidence="3 4" key="1">
    <citation type="submission" date="2019-03" db="EMBL/GenBank/DDBJ databases">
        <title>Genomics of glacier-inhabiting Cryobacterium strains.</title>
        <authorList>
            <person name="Liu Q."/>
            <person name="Xin Y.-H."/>
        </authorList>
    </citation>
    <scope>NUCLEOTIDE SEQUENCE [LARGE SCALE GENOMIC DNA]</scope>
    <source>
        <strain evidence="3 4">Hh14</strain>
    </source>
</reference>
<dbReference type="InterPro" id="IPR036514">
    <property type="entry name" value="SGNH_hydro_sf"/>
</dbReference>
<dbReference type="EMBL" id="SOHE01000016">
    <property type="protein sequence ID" value="TFD54497.1"/>
    <property type="molecule type" value="Genomic_DNA"/>
</dbReference>
<dbReference type="InterPro" id="IPR013830">
    <property type="entry name" value="SGNH_hydro"/>
</dbReference>
<dbReference type="PANTHER" id="PTHR43784:SF2">
    <property type="entry name" value="GDSL-LIKE LIPASE_ACYLHYDROLASE, PUTATIVE (AFU_ORTHOLOGUE AFUA_2G00820)-RELATED"/>
    <property type="match status" value="1"/>
</dbReference>
<evidence type="ECO:0000313" key="3">
    <source>
        <dbReference type="EMBL" id="TFD54497.1"/>
    </source>
</evidence>
<dbReference type="PANTHER" id="PTHR43784">
    <property type="entry name" value="GDSL-LIKE LIPASE/ACYLHYDROLASE, PUTATIVE (AFU_ORTHOLOGUE AFUA_2G00820)-RELATED"/>
    <property type="match status" value="1"/>
</dbReference>
<dbReference type="Gene3D" id="3.40.50.1110">
    <property type="entry name" value="SGNH hydrolase"/>
    <property type="match status" value="1"/>
</dbReference>
<keyword evidence="4" id="KW-1185">Reference proteome</keyword>
<keyword evidence="3" id="KW-0378">Hydrolase</keyword>
<name>A0A4R9A9S6_9MICO</name>
<dbReference type="Pfam" id="PF13472">
    <property type="entry name" value="Lipase_GDSL_2"/>
    <property type="match status" value="1"/>
</dbReference>
<evidence type="ECO:0000256" key="1">
    <source>
        <dbReference type="SAM" id="MobiDB-lite"/>
    </source>
</evidence>
<organism evidence="3 4">
    <name type="scientific">Cryobacterium frigoriphilum</name>
    <dbReference type="NCBI Taxonomy" id="1259150"/>
    <lineage>
        <taxon>Bacteria</taxon>
        <taxon>Bacillati</taxon>
        <taxon>Actinomycetota</taxon>
        <taxon>Actinomycetes</taxon>
        <taxon>Micrococcales</taxon>
        <taxon>Microbacteriaceae</taxon>
        <taxon>Cryobacterium</taxon>
    </lineage>
</organism>
<dbReference type="SUPFAM" id="SSF52266">
    <property type="entry name" value="SGNH hydrolase"/>
    <property type="match status" value="1"/>
</dbReference>
<accession>A0A4R9A9S6</accession>
<gene>
    <name evidence="3" type="ORF">E3T55_03485</name>
</gene>
<dbReference type="AlphaFoldDB" id="A0A4R9A9S6"/>
<dbReference type="Proteomes" id="UP000297447">
    <property type="component" value="Unassembled WGS sequence"/>
</dbReference>
<dbReference type="RefSeq" id="WP_134518172.1">
    <property type="nucleotide sequence ID" value="NZ_SOHE01000016.1"/>
</dbReference>
<comment type="caution">
    <text evidence="3">The sequence shown here is derived from an EMBL/GenBank/DDBJ whole genome shotgun (WGS) entry which is preliminary data.</text>
</comment>
<protein>
    <submittedName>
        <fullName evidence="3">SGNH/GDSL hydrolase family protein</fullName>
    </submittedName>
</protein>
<sequence length="299" mass="31524">MRERRFDRYVALGDSFTEGVGDDLPDGTQRGWADLVALALAARPVIPAEPSARAGDSSVTRPLTDDSPALAGGTGGVQYANLAIRGKLLGPIVADQLEPALALQPTLLSICGGGNDVMRPRVEIAGIVALLDEVVQRATAQGAHVLMLTGGNPTRHLPMGALIQRRGDRLADVCRTTFTGADAAPGVTFVDNWLDAELAEPEYWSGDRLHLNARGHTRVAENVLHALGVSVPADWSTEGATAAGTGASAAPVAPAAARARSARYYRTHVLPWIGRRLTGRSSGDGRTAKRPDLLRVDRP</sequence>
<proteinExistence type="predicted"/>
<dbReference type="OrthoDB" id="3465773at2"/>
<evidence type="ECO:0000313" key="4">
    <source>
        <dbReference type="Proteomes" id="UP000297447"/>
    </source>
</evidence>
<dbReference type="GO" id="GO:0016787">
    <property type="term" value="F:hydrolase activity"/>
    <property type="evidence" value="ECO:0007669"/>
    <property type="project" value="UniProtKB-KW"/>
</dbReference>